<dbReference type="Pfam" id="PF00135">
    <property type="entry name" value="COesterase"/>
    <property type="match status" value="1"/>
</dbReference>
<dbReference type="InterPro" id="IPR002018">
    <property type="entry name" value="CarbesteraseB"/>
</dbReference>
<sequence>MFKDELLVNNFGANDIVLVIPGFRLGFLGLLTFGSDDVVPRNIGAHDILAALQFVKDEIKNFGGNPDDITLFGHSGGGTTAAQFALSKQIDPDQKVCGMNNFYRLFQKAVMMSMSFGFADASHMQNLTMELAYRARCVPSRTVDYNSAEYVEGVVQCLRNLDSMEILRIQRQMEDEDEWQKPEFLIMTAPPFDAKDLQEFLANPKPRTIMTGTTLREMDDTNDPVEYNIVEFLGIKNRKEVLKRFHDDRASNRLPFNHSASTQAMFLSSYVIGHKIREAGGK</sequence>
<evidence type="ECO:0000256" key="2">
    <source>
        <dbReference type="ARBA" id="ARBA00022487"/>
    </source>
</evidence>
<keyword evidence="2" id="KW-0719">Serine esterase</keyword>
<accession>A0A3P6RAS5</accession>
<evidence type="ECO:0000256" key="1">
    <source>
        <dbReference type="ARBA" id="ARBA00005964"/>
    </source>
</evidence>
<dbReference type="SUPFAM" id="SSF53474">
    <property type="entry name" value="alpha/beta-Hydrolases"/>
    <property type="match status" value="1"/>
</dbReference>
<comment type="similarity">
    <text evidence="1 4">Belongs to the type-B carboxylesterase/lipase family.</text>
</comment>
<dbReference type="EC" id="3.1.1.-" evidence="4"/>
<evidence type="ECO:0000256" key="3">
    <source>
        <dbReference type="ARBA" id="ARBA00022801"/>
    </source>
</evidence>
<feature type="non-terminal residue" evidence="6">
    <location>
        <position position="282"/>
    </location>
</feature>
<dbReference type="PROSITE" id="PS00122">
    <property type="entry name" value="CARBOXYLESTERASE_B_1"/>
    <property type="match status" value="1"/>
</dbReference>
<keyword evidence="3 4" id="KW-0378">Hydrolase</keyword>
<evidence type="ECO:0000313" key="6">
    <source>
        <dbReference type="EMBL" id="VDK50655.1"/>
    </source>
</evidence>
<dbReference type="GO" id="GO:0052689">
    <property type="term" value="F:carboxylic ester hydrolase activity"/>
    <property type="evidence" value="ECO:0007669"/>
    <property type="project" value="UniProtKB-KW"/>
</dbReference>
<evidence type="ECO:0000256" key="4">
    <source>
        <dbReference type="RuleBase" id="RU361235"/>
    </source>
</evidence>
<dbReference type="PANTHER" id="PTHR45580">
    <property type="entry name" value="PROTEIN CBG05369"/>
    <property type="match status" value="1"/>
</dbReference>
<dbReference type="OrthoDB" id="19653at2759"/>
<proteinExistence type="inferred from homology"/>
<dbReference type="EMBL" id="UYRV01003747">
    <property type="protein sequence ID" value="VDK50655.1"/>
    <property type="molecule type" value="Genomic_DNA"/>
</dbReference>
<dbReference type="InterPro" id="IPR019826">
    <property type="entry name" value="Carboxylesterase_B_AS"/>
</dbReference>
<evidence type="ECO:0000313" key="7">
    <source>
        <dbReference type="Proteomes" id="UP000271889"/>
    </source>
</evidence>
<dbReference type="Gene3D" id="3.40.50.1820">
    <property type="entry name" value="alpha/beta hydrolase"/>
    <property type="match status" value="1"/>
</dbReference>
<gene>
    <name evidence="6" type="ORF">CGOC_LOCUS1837</name>
</gene>
<keyword evidence="7" id="KW-1185">Reference proteome</keyword>
<dbReference type="Proteomes" id="UP000271889">
    <property type="component" value="Unassembled WGS sequence"/>
</dbReference>
<dbReference type="InterPro" id="IPR029058">
    <property type="entry name" value="AB_hydrolase_fold"/>
</dbReference>
<reference evidence="6 7" key="1">
    <citation type="submission" date="2018-11" db="EMBL/GenBank/DDBJ databases">
        <authorList>
            <consortium name="Pathogen Informatics"/>
        </authorList>
    </citation>
    <scope>NUCLEOTIDE SEQUENCE [LARGE SCALE GENOMIC DNA]</scope>
</reference>
<dbReference type="PANTHER" id="PTHR45580:SF4">
    <property type="entry name" value="CARBOXYLIC ESTER HYDROLASE"/>
    <property type="match status" value="1"/>
</dbReference>
<protein>
    <recommendedName>
        <fullName evidence="4">Carboxylic ester hydrolase</fullName>
        <ecNumber evidence="4">3.1.1.-</ecNumber>
    </recommendedName>
</protein>
<dbReference type="AlphaFoldDB" id="A0A3P6RAS5"/>
<evidence type="ECO:0000259" key="5">
    <source>
        <dbReference type="Pfam" id="PF00135"/>
    </source>
</evidence>
<organism evidence="6 7">
    <name type="scientific">Cylicostephanus goldi</name>
    <name type="common">Nematode worm</name>
    <dbReference type="NCBI Taxonomy" id="71465"/>
    <lineage>
        <taxon>Eukaryota</taxon>
        <taxon>Metazoa</taxon>
        <taxon>Ecdysozoa</taxon>
        <taxon>Nematoda</taxon>
        <taxon>Chromadorea</taxon>
        <taxon>Rhabditida</taxon>
        <taxon>Rhabditina</taxon>
        <taxon>Rhabditomorpha</taxon>
        <taxon>Strongyloidea</taxon>
        <taxon>Strongylidae</taxon>
        <taxon>Cylicostephanus</taxon>
    </lineage>
</organism>
<feature type="domain" description="Carboxylesterase type B" evidence="5">
    <location>
        <begin position="7"/>
        <end position="219"/>
    </location>
</feature>
<name>A0A3P6RAS5_CYLGO</name>